<accession>A0ABW3Q5H9</accession>
<dbReference type="Pfam" id="PF13715">
    <property type="entry name" value="CarbopepD_reg_2"/>
    <property type="match status" value="1"/>
</dbReference>
<dbReference type="EMBL" id="JBHTLP010000008">
    <property type="protein sequence ID" value="MFD1142382.1"/>
    <property type="molecule type" value="Genomic_DNA"/>
</dbReference>
<reference evidence="2" key="1">
    <citation type="journal article" date="2019" name="Int. J. Syst. Evol. Microbiol.">
        <title>The Global Catalogue of Microorganisms (GCM) 10K type strain sequencing project: providing services to taxonomists for standard genome sequencing and annotation.</title>
        <authorList>
            <consortium name="The Broad Institute Genomics Platform"/>
            <consortium name="The Broad Institute Genome Sequencing Center for Infectious Disease"/>
            <person name="Wu L."/>
            <person name="Ma J."/>
        </authorList>
    </citation>
    <scope>NUCLEOTIDE SEQUENCE [LARGE SCALE GENOMIC DNA]</scope>
    <source>
        <strain evidence="2">CCUG 55608</strain>
    </source>
</reference>
<dbReference type="Proteomes" id="UP001597116">
    <property type="component" value="Unassembled WGS sequence"/>
</dbReference>
<dbReference type="Gene3D" id="2.60.40.1120">
    <property type="entry name" value="Carboxypeptidase-like, regulatory domain"/>
    <property type="match status" value="1"/>
</dbReference>
<protein>
    <submittedName>
        <fullName evidence="1">Carboxypeptidase-like regulatory domain-containing protein</fullName>
    </submittedName>
</protein>
<gene>
    <name evidence="1" type="ORF">ACFQ4C_14750</name>
</gene>
<name>A0ABW3Q5H9_9BACT</name>
<evidence type="ECO:0000313" key="2">
    <source>
        <dbReference type="Proteomes" id="UP001597116"/>
    </source>
</evidence>
<dbReference type="SUPFAM" id="SSF49464">
    <property type="entry name" value="Carboxypeptidase regulatory domain-like"/>
    <property type="match status" value="1"/>
</dbReference>
<dbReference type="InterPro" id="IPR008969">
    <property type="entry name" value="CarboxyPept-like_regulatory"/>
</dbReference>
<proteinExistence type="predicted"/>
<keyword evidence="2" id="KW-1185">Reference proteome</keyword>
<sequence>MVKKIIVRWLTGYLLLITNGLLAQPSLQGVVVSGDNGEPLPSANVFLANTTKGTVTDNSGKFRITQLPPGRFDLVVSYVGFETLVIPIHTDSLKYYRILLTPSANQLAEVKIKARRDPDWEQNLAFFRKNFIGQSVNAARCRLLNPEVLWFDDDRANLRLTAGAREPLLIENQALGYRLKYQLESFVFDSRQKAVTYLGYPVLEAMVPRNARQQNRWLANRRKAYLGSTMHFMRALHRRSLAEDGFLVQRIVEKPDTVRSKPQTVRYLIRDTLRYAGLLNLEVSTATQTRLQMDGLFQVTYQHEKEDLAYLRMQRPFGPPPRAGGAQTSVVHMLNPFVDIEANGNFYEPLGILVEGYWSWEKIAELLPLDYELSP</sequence>
<comment type="caution">
    <text evidence="1">The sequence shown here is derived from an EMBL/GenBank/DDBJ whole genome shotgun (WGS) entry which is preliminary data.</text>
</comment>
<dbReference type="RefSeq" id="WP_265992876.1">
    <property type="nucleotide sequence ID" value="NZ_CP110973.1"/>
</dbReference>
<organism evidence="1 2">
    <name type="scientific">Larkinella insperata</name>
    <dbReference type="NCBI Taxonomy" id="332158"/>
    <lineage>
        <taxon>Bacteria</taxon>
        <taxon>Pseudomonadati</taxon>
        <taxon>Bacteroidota</taxon>
        <taxon>Cytophagia</taxon>
        <taxon>Cytophagales</taxon>
        <taxon>Spirosomataceae</taxon>
        <taxon>Larkinella</taxon>
    </lineage>
</organism>
<evidence type="ECO:0000313" key="1">
    <source>
        <dbReference type="EMBL" id="MFD1142382.1"/>
    </source>
</evidence>